<evidence type="ECO:0000313" key="2">
    <source>
        <dbReference type="Proteomes" id="UP000887013"/>
    </source>
</evidence>
<protein>
    <submittedName>
        <fullName evidence="1">Uncharacterized protein</fullName>
    </submittedName>
</protein>
<reference evidence="1" key="1">
    <citation type="submission" date="2020-08" db="EMBL/GenBank/DDBJ databases">
        <title>Multicomponent nature underlies the extraordinary mechanical properties of spider dragline silk.</title>
        <authorList>
            <person name="Kono N."/>
            <person name="Nakamura H."/>
            <person name="Mori M."/>
            <person name="Yoshida Y."/>
            <person name="Ohtoshi R."/>
            <person name="Malay A.D."/>
            <person name="Moran D.A.P."/>
            <person name="Tomita M."/>
            <person name="Numata K."/>
            <person name="Arakawa K."/>
        </authorList>
    </citation>
    <scope>NUCLEOTIDE SEQUENCE</scope>
</reference>
<gene>
    <name evidence="1" type="ORF">NPIL_155291</name>
</gene>
<proteinExistence type="predicted"/>
<dbReference type="Proteomes" id="UP000887013">
    <property type="component" value="Unassembled WGS sequence"/>
</dbReference>
<dbReference type="AlphaFoldDB" id="A0A8X6T6N2"/>
<evidence type="ECO:0000313" key="1">
    <source>
        <dbReference type="EMBL" id="GFS82987.1"/>
    </source>
</evidence>
<dbReference type="EMBL" id="BMAW01051874">
    <property type="protein sequence ID" value="GFS82987.1"/>
    <property type="molecule type" value="Genomic_DNA"/>
</dbReference>
<comment type="caution">
    <text evidence="1">The sequence shown here is derived from an EMBL/GenBank/DDBJ whole genome shotgun (WGS) entry which is preliminary data.</text>
</comment>
<accession>A0A8X6T6N2</accession>
<organism evidence="1 2">
    <name type="scientific">Nephila pilipes</name>
    <name type="common">Giant wood spider</name>
    <name type="synonym">Nephila maculata</name>
    <dbReference type="NCBI Taxonomy" id="299642"/>
    <lineage>
        <taxon>Eukaryota</taxon>
        <taxon>Metazoa</taxon>
        <taxon>Ecdysozoa</taxon>
        <taxon>Arthropoda</taxon>
        <taxon>Chelicerata</taxon>
        <taxon>Arachnida</taxon>
        <taxon>Araneae</taxon>
        <taxon>Araneomorphae</taxon>
        <taxon>Entelegynae</taxon>
        <taxon>Araneoidea</taxon>
        <taxon>Nephilidae</taxon>
        <taxon>Nephila</taxon>
    </lineage>
</organism>
<sequence>MAVDQSRCKISRRNNPLLRDAVKFITVLSMTLPTEQKRCSVARRLFKKKGCMKFISENIRKAERHLYLRGHLLLHLKRKASAASLKGLPASAVGLMPHLPSHRCLVARQLLILQCTSQFFNI</sequence>
<name>A0A8X6T6N2_NEPPI</name>
<keyword evidence="2" id="KW-1185">Reference proteome</keyword>